<reference evidence="8 9" key="1">
    <citation type="submission" date="2021-07" db="EMBL/GenBank/DDBJ databases">
        <title>Whole genome sequencing of non-tuberculosis mycobacteria type-strains.</title>
        <authorList>
            <person name="Igarashi Y."/>
            <person name="Osugi A."/>
            <person name="Mitarai S."/>
        </authorList>
    </citation>
    <scope>NUCLEOTIDE SEQUENCE [LARGE SCALE GENOMIC DNA]</scope>
    <source>
        <strain evidence="8 9">JCM 16370</strain>
    </source>
</reference>
<evidence type="ECO:0000256" key="4">
    <source>
        <dbReference type="ARBA" id="ARBA00022989"/>
    </source>
</evidence>
<organism evidence="8 9">
    <name type="scientific">Mycolicibacterium pallens</name>
    <dbReference type="NCBI Taxonomy" id="370524"/>
    <lineage>
        <taxon>Bacteria</taxon>
        <taxon>Bacillati</taxon>
        <taxon>Actinomycetota</taxon>
        <taxon>Actinomycetes</taxon>
        <taxon>Mycobacteriales</taxon>
        <taxon>Mycobacteriaceae</taxon>
        <taxon>Mycolicibacterium</taxon>
    </lineage>
</organism>
<keyword evidence="3 6" id="KW-0812">Transmembrane</keyword>
<evidence type="ECO:0000256" key="3">
    <source>
        <dbReference type="ARBA" id="ARBA00022692"/>
    </source>
</evidence>
<dbReference type="PANTHER" id="PTHR42770:SF8">
    <property type="entry name" value="PUTRESCINE IMPORTER PUUP"/>
    <property type="match status" value="1"/>
</dbReference>
<dbReference type="PANTHER" id="PTHR42770">
    <property type="entry name" value="AMINO ACID TRANSPORTER-RELATED"/>
    <property type="match status" value="1"/>
</dbReference>
<proteinExistence type="inferred from homology"/>
<keyword evidence="5 6" id="KW-0472">Membrane</keyword>
<feature type="transmembrane region" description="Helical" evidence="6">
    <location>
        <begin position="198"/>
        <end position="221"/>
    </location>
</feature>
<feature type="transmembrane region" description="Helical" evidence="6">
    <location>
        <begin position="241"/>
        <end position="263"/>
    </location>
</feature>
<feature type="transmembrane region" description="Helical" evidence="6">
    <location>
        <begin position="163"/>
        <end position="186"/>
    </location>
</feature>
<dbReference type="Pfam" id="PF00324">
    <property type="entry name" value="AA_permease"/>
    <property type="match status" value="1"/>
</dbReference>
<dbReference type="RefSeq" id="WP_096311096.1">
    <property type="nucleotide sequence ID" value="NZ_BAAAVX010000045.1"/>
</dbReference>
<evidence type="ECO:0000256" key="1">
    <source>
        <dbReference type="ARBA" id="ARBA00004141"/>
    </source>
</evidence>
<accession>A0ABX8VS65</accession>
<feature type="transmembrane region" description="Helical" evidence="6">
    <location>
        <begin position="135"/>
        <end position="156"/>
    </location>
</feature>
<name>A0ABX8VS65_9MYCO</name>
<sequence length="454" mass="48575">MFLCCRLREWGSVTTEHHHGLQKTLKLHSVVLFGLAYMAPIIVLGIFGVIAEKSNGASAGSYLLATVAMLFTALSYGLMAKHYPVSGSAYTYVRKSLDARLGFVVGWAILLDYLFLPLVIWLIGGAYLSGEFPGVPFWVWIVAFILITSTLNIIGLKVADRTNFVLMTFQLLILAIFVALSIAHLVSHSETLVSTTPFTGAGGFAAIAAGAAVSAYSFLGFDAVSTLTEETYDAEKTIPRAIVLVALIGGAIFVVVSYFVTLVSPGGTFDNVDSLAEDIAKTIGGSLFGAVFLAALILGQFTSGLAAQAAVSRLLYAMGRDGVLPRRMFAMILERFHTPAANIVLVGIIGLAAIFLDVATSTSFINFGAFTAFALVNVAVIGYFARHRSDRLNPWRYVLLPAAGVIIDVYLLTQLDEKALILGLSWLGIGIVYLLVLTRGLTRTPPELSIDDAG</sequence>
<feature type="transmembrane region" description="Helical" evidence="6">
    <location>
        <begin position="30"/>
        <end position="50"/>
    </location>
</feature>
<feature type="transmembrane region" description="Helical" evidence="6">
    <location>
        <begin position="62"/>
        <end position="80"/>
    </location>
</feature>
<dbReference type="PIRSF" id="PIRSF006060">
    <property type="entry name" value="AA_transporter"/>
    <property type="match status" value="1"/>
</dbReference>
<protein>
    <submittedName>
        <fullName evidence="8">APC family permease</fullName>
    </submittedName>
</protein>
<keyword evidence="9" id="KW-1185">Reference proteome</keyword>
<feature type="transmembrane region" description="Helical" evidence="6">
    <location>
        <begin position="336"/>
        <end position="358"/>
    </location>
</feature>
<feature type="transmembrane region" description="Helical" evidence="6">
    <location>
        <begin position="419"/>
        <end position="437"/>
    </location>
</feature>
<feature type="transmembrane region" description="Helical" evidence="6">
    <location>
        <begin position="364"/>
        <end position="385"/>
    </location>
</feature>
<evidence type="ECO:0000313" key="8">
    <source>
        <dbReference type="EMBL" id="QYL18901.1"/>
    </source>
</evidence>
<feature type="transmembrane region" description="Helical" evidence="6">
    <location>
        <begin position="101"/>
        <end position="123"/>
    </location>
</feature>
<feature type="transmembrane region" description="Helical" evidence="6">
    <location>
        <begin position="397"/>
        <end position="413"/>
    </location>
</feature>
<dbReference type="EMBL" id="CP080333">
    <property type="protein sequence ID" value="QYL18901.1"/>
    <property type="molecule type" value="Genomic_DNA"/>
</dbReference>
<dbReference type="Proteomes" id="UP000825367">
    <property type="component" value="Chromosome"/>
</dbReference>
<evidence type="ECO:0000259" key="7">
    <source>
        <dbReference type="Pfam" id="PF00324"/>
    </source>
</evidence>
<comment type="similarity">
    <text evidence="2">Belongs to the amino acid-polyamine-organocation (APC) superfamily.</text>
</comment>
<dbReference type="InterPro" id="IPR004841">
    <property type="entry name" value="AA-permease/SLC12A_dom"/>
</dbReference>
<evidence type="ECO:0000256" key="2">
    <source>
        <dbReference type="ARBA" id="ARBA00009523"/>
    </source>
</evidence>
<feature type="domain" description="Amino acid permease/ SLC12A" evidence="7">
    <location>
        <begin position="31"/>
        <end position="367"/>
    </location>
</feature>
<dbReference type="Gene3D" id="1.20.1740.10">
    <property type="entry name" value="Amino acid/polyamine transporter I"/>
    <property type="match status" value="1"/>
</dbReference>
<evidence type="ECO:0000256" key="6">
    <source>
        <dbReference type="SAM" id="Phobius"/>
    </source>
</evidence>
<feature type="transmembrane region" description="Helical" evidence="6">
    <location>
        <begin position="283"/>
        <end position="316"/>
    </location>
</feature>
<evidence type="ECO:0000313" key="9">
    <source>
        <dbReference type="Proteomes" id="UP000825367"/>
    </source>
</evidence>
<dbReference type="InterPro" id="IPR050367">
    <property type="entry name" value="APC_superfamily"/>
</dbReference>
<gene>
    <name evidence="8" type="ORF">K0O64_10615</name>
</gene>
<evidence type="ECO:0000256" key="5">
    <source>
        <dbReference type="ARBA" id="ARBA00023136"/>
    </source>
</evidence>
<comment type="subcellular location">
    <subcellularLocation>
        <location evidence="1">Membrane</location>
        <topology evidence="1">Multi-pass membrane protein</topology>
    </subcellularLocation>
</comment>
<keyword evidence="4 6" id="KW-1133">Transmembrane helix</keyword>